<dbReference type="Proteomes" id="UP000276133">
    <property type="component" value="Unassembled WGS sequence"/>
</dbReference>
<evidence type="ECO:0000313" key="2">
    <source>
        <dbReference type="EMBL" id="RNA28541.1"/>
    </source>
</evidence>
<gene>
    <name evidence="2" type="ORF">BpHYR1_020276</name>
</gene>
<organism evidence="2 3">
    <name type="scientific">Brachionus plicatilis</name>
    <name type="common">Marine rotifer</name>
    <name type="synonym">Brachionus muelleri</name>
    <dbReference type="NCBI Taxonomy" id="10195"/>
    <lineage>
        <taxon>Eukaryota</taxon>
        <taxon>Metazoa</taxon>
        <taxon>Spiralia</taxon>
        <taxon>Gnathifera</taxon>
        <taxon>Rotifera</taxon>
        <taxon>Eurotatoria</taxon>
        <taxon>Monogononta</taxon>
        <taxon>Pseudotrocha</taxon>
        <taxon>Ploima</taxon>
        <taxon>Brachionidae</taxon>
        <taxon>Brachionus</taxon>
    </lineage>
</organism>
<comment type="caution">
    <text evidence="2">The sequence shown here is derived from an EMBL/GenBank/DDBJ whole genome shotgun (WGS) entry which is preliminary data.</text>
</comment>
<proteinExistence type="predicted"/>
<dbReference type="EMBL" id="REGN01002371">
    <property type="protein sequence ID" value="RNA28541.1"/>
    <property type="molecule type" value="Genomic_DNA"/>
</dbReference>
<sequence>MSFLNNNTKKSLFCQKIGKKNASSPIKWQIVALLESLLGVSPKCVSSTKKRYSETCTVSGRSPPGRPRKEIRKNPTSIKNTPLILILRLKGDLNRDLIGQLMIGPELKNEKFPKFCISRLQNGGGLAGI</sequence>
<reference evidence="2 3" key="1">
    <citation type="journal article" date="2018" name="Sci. Rep.">
        <title>Genomic signatures of local adaptation to the degree of environmental predictability in rotifers.</title>
        <authorList>
            <person name="Franch-Gras L."/>
            <person name="Hahn C."/>
            <person name="Garcia-Roger E.M."/>
            <person name="Carmona M.J."/>
            <person name="Serra M."/>
            <person name="Gomez A."/>
        </authorList>
    </citation>
    <scope>NUCLEOTIDE SEQUENCE [LARGE SCALE GENOMIC DNA]</scope>
    <source>
        <strain evidence="2">HYR1</strain>
    </source>
</reference>
<evidence type="ECO:0000313" key="3">
    <source>
        <dbReference type="Proteomes" id="UP000276133"/>
    </source>
</evidence>
<protein>
    <submittedName>
        <fullName evidence="2">Uncharacterized protein</fullName>
    </submittedName>
</protein>
<dbReference type="AlphaFoldDB" id="A0A3M7RYB0"/>
<evidence type="ECO:0000256" key="1">
    <source>
        <dbReference type="SAM" id="MobiDB-lite"/>
    </source>
</evidence>
<feature type="region of interest" description="Disordered" evidence="1">
    <location>
        <begin position="55"/>
        <end position="74"/>
    </location>
</feature>
<name>A0A3M7RYB0_BRAPC</name>
<accession>A0A3M7RYB0</accession>
<keyword evidence="3" id="KW-1185">Reference proteome</keyword>